<keyword evidence="2" id="KW-0472">Membrane</keyword>
<reference evidence="3 4" key="1">
    <citation type="submission" date="2015-10" db="EMBL/GenBank/DDBJ databases">
        <title>Draft genome sequence of pyrrolomycin-producing Streptomyces vitaminophilus.</title>
        <authorList>
            <person name="Graham D.E."/>
            <person name="Mahan K.M."/>
            <person name="Klingeman D.M."/>
            <person name="Hettich R.L."/>
            <person name="Parry R.J."/>
        </authorList>
    </citation>
    <scope>NUCLEOTIDE SEQUENCE [LARGE SCALE GENOMIC DNA]</scope>
    <source>
        <strain evidence="3 4">ATCC 31673</strain>
    </source>
</reference>
<feature type="compositionally biased region" description="Pro residues" evidence="1">
    <location>
        <begin position="1"/>
        <end position="18"/>
    </location>
</feature>
<evidence type="ECO:0000256" key="2">
    <source>
        <dbReference type="SAM" id="Phobius"/>
    </source>
</evidence>
<dbReference type="RefSeq" id="WP_018381568.1">
    <property type="nucleotide sequence ID" value="NZ_LLZU01000005.1"/>
</dbReference>
<name>A0A0T6LXS9_WENVI</name>
<evidence type="ECO:0000313" key="4">
    <source>
        <dbReference type="Proteomes" id="UP000050867"/>
    </source>
</evidence>
<dbReference type="Proteomes" id="UP000050867">
    <property type="component" value="Unassembled WGS sequence"/>
</dbReference>
<evidence type="ECO:0008006" key="5">
    <source>
        <dbReference type="Google" id="ProtNLM"/>
    </source>
</evidence>
<gene>
    <name evidence="3" type="ORF">AQ490_15855</name>
</gene>
<dbReference type="AlphaFoldDB" id="A0A0T6LXS9"/>
<dbReference type="EMBL" id="LLZU01000005">
    <property type="protein sequence ID" value="KRV50543.1"/>
    <property type="molecule type" value="Genomic_DNA"/>
</dbReference>
<dbReference type="eggNOG" id="COG1511">
    <property type="taxonomic scope" value="Bacteria"/>
</dbReference>
<organism evidence="3 4">
    <name type="scientific">Wenjunlia vitaminophila</name>
    <name type="common">Streptomyces vitaminophilus</name>
    <dbReference type="NCBI Taxonomy" id="76728"/>
    <lineage>
        <taxon>Bacteria</taxon>
        <taxon>Bacillati</taxon>
        <taxon>Actinomycetota</taxon>
        <taxon>Actinomycetes</taxon>
        <taxon>Kitasatosporales</taxon>
        <taxon>Streptomycetaceae</taxon>
        <taxon>Wenjunlia</taxon>
    </lineage>
</organism>
<keyword evidence="2" id="KW-0812">Transmembrane</keyword>
<feature type="transmembrane region" description="Helical" evidence="2">
    <location>
        <begin position="203"/>
        <end position="224"/>
    </location>
</feature>
<feature type="transmembrane region" description="Helical" evidence="2">
    <location>
        <begin position="319"/>
        <end position="338"/>
    </location>
</feature>
<protein>
    <recommendedName>
        <fullName evidence="5">ABC transporter permease</fullName>
    </recommendedName>
</protein>
<accession>A0A0T6LXS9</accession>
<feature type="transmembrane region" description="Helical" evidence="2">
    <location>
        <begin position="35"/>
        <end position="59"/>
    </location>
</feature>
<sequence length="360" mass="37367">MSGPAGPPPPPAGPPPPAAGRHPVRTRFVNSPFPAAIVIVLILSAAAGLFAGSYCFALANPTPHRIPIGVTGSSEHGGRLVTGLERALGSSLPPRRFPDDPAALAAVDRQEIFAVLRLLPGHAELQVASASGASVARVLRQAGPPVGRQVGVPVTVRDVRPLQSTDPQGLALFYVSLAAVLVGFVGAAQLSVHAKALHPVERVAVTATYAGLGGLSICLVVDPLLGVLDLPLTETWGILTLTMFASGMVFTMFQTLVGRWAILPTWGLMVLIGSPSSGGAVSWALLPEPFGTVGRWLPPGACVNAVHNAVYFPHHQQAAPLWVLGTWAALATAVFLVWRERHPGGRARRGRATAAPAPPP</sequence>
<evidence type="ECO:0000256" key="1">
    <source>
        <dbReference type="SAM" id="MobiDB-lite"/>
    </source>
</evidence>
<feature type="region of interest" description="Disordered" evidence="1">
    <location>
        <begin position="1"/>
        <end position="23"/>
    </location>
</feature>
<dbReference type="STRING" id="76728.AQ490_15855"/>
<proteinExistence type="predicted"/>
<keyword evidence="4" id="KW-1185">Reference proteome</keyword>
<feature type="transmembrane region" description="Helical" evidence="2">
    <location>
        <begin position="236"/>
        <end position="253"/>
    </location>
</feature>
<feature type="transmembrane region" description="Helical" evidence="2">
    <location>
        <begin position="171"/>
        <end position="191"/>
    </location>
</feature>
<evidence type="ECO:0000313" key="3">
    <source>
        <dbReference type="EMBL" id="KRV50543.1"/>
    </source>
</evidence>
<comment type="caution">
    <text evidence="3">The sequence shown here is derived from an EMBL/GenBank/DDBJ whole genome shotgun (WGS) entry which is preliminary data.</text>
</comment>
<keyword evidence="2" id="KW-1133">Transmembrane helix</keyword>